<dbReference type="RefSeq" id="WP_246420586.1">
    <property type="nucleotide sequence ID" value="NZ_JACHXU010000019.1"/>
</dbReference>
<proteinExistence type="predicted"/>
<sequence>MLSHLLIHQLASDPSARWVELRDRYEQALSAYVNGEPTQSAGELIKLVANFPEDEPSLLLLQRVVDSIAAKGTKIDPVIRLQRK</sequence>
<accession>A0A7W5E2B0</accession>
<evidence type="ECO:0000313" key="1">
    <source>
        <dbReference type="EMBL" id="MBB3208904.1"/>
    </source>
</evidence>
<dbReference type="EMBL" id="JACHXU010000019">
    <property type="protein sequence ID" value="MBB3208904.1"/>
    <property type="molecule type" value="Genomic_DNA"/>
</dbReference>
<gene>
    <name evidence="1" type="ORF">FHS27_004738</name>
</gene>
<dbReference type="Proteomes" id="UP000536179">
    <property type="component" value="Unassembled WGS sequence"/>
</dbReference>
<protein>
    <submittedName>
        <fullName evidence="1">Uncharacterized protein</fullName>
    </submittedName>
</protein>
<reference evidence="1 2" key="1">
    <citation type="submission" date="2020-08" db="EMBL/GenBank/DDBJ databases">
        <title>Genomic Encyclopedia of Type Strains, Phase III (KMG-III): the genomes of soil and plant-associated and newly described type strains.</title>
        <authorList>
            <person name="Whitman W."/>
        </authorList>
    </citation>
    <scope>NUCLEOTIDE SEQUENCE [LARGE SCALE GENOMIC DNA]</scope>
    <source>
        <strain evidence="1 2">CECT 8075</strain>
    </source>
</reference>
<keyword evidence="2" id="KW-1185">Reference proteome</keyword>
<organism evidence="1 2">
    <name type="scientific">Aporhodopirellula rubra</name>
    <dbReference type="NCBI Taxonomy" id="980271"/>
    <lineage>
        <taxon>Bacteria</taxon>
        <taxon>Pseudomonadati</taxon>
        <taxon>Planctomycetota</taxon>
        <taxon>Planctomycetia</taxon>
        <taxon>Pirellulales</taxon>
        <taxon>Pirellulaceae</taxon>
        <taxon>Aporhodopirellula</taxon>
    </lineage>
</organism>
<comment type="caution">
    <text evidence="1">The sequence shown here is derived from an EMBL/GenBank/DDBJ whole genome shotgun (WGS) entry which is preliminary data.</text>
</comment>
<name>A0A7W5E2B0_9BACT</name>
<evidence type="ECO:0000313" key="2">
    <source>
        <dbReference type="Proteomes" id="UP000536179"/>
    </source>
</evidence>
<dbReference type="AlphaFoldDB" id="A0A7W5E2B0"/>